<dbReference type="InterPro" id="IPR015422">
    <property type="entry name" value="PyrdxlP-dep_Trfase_small"/>
</dbReference>
<evidence type="ECO:0000256" key="7">
    <source>
        <dbReference type="RuleBase" id="RU000382"/>
    </source>
</evidence>
<dbReference type="InterPro" id="IPR015424">
    <property type="entry name" value="PyrdxlP-dep_Trfase"/>
</dbReference>
<gene>
    <name evidence="8" type="ORF">DXN04_22725</name>
</gene>
<dbReference type="GO" id="GO:0019752">
    <property type="term" value="P:carboxylic acid metabolic process"/>
    <property type="evidence" value="ECO:0007669"/>
    <property type="project" value="InterPro"/>
</dbReference>
<dbReference type="Proteomes" id="UP000261174">
    <property type="component" value="Unassembled WGS sequence"/>
</dbReference>
<dbReference type="OrthoDB" id="9803665at2"/>
<keyword evidence="9" id="KW-1185">Reference proteome</keyword>
<dbReference type="InterPro" id="IPR010977">
    <property type="entry name" value="Aromatic_deC"/>
</dbReference>
<comment type="caution">
    <text evidence="8">The sequence shown here is derived from an EMBL/GenBank/DDBJ whole genome shotgun (WGS) entry which is preliminary data.</text>
</comment>
<protein>
    <submittedName>
        <fullName evidence="8">Aspartate aminotransferase family protein</fullName>
    </submittedName>
</protein>
<keyword evidence="8" id="KW-0032">Aminotransferase</keyword>
<organism evidence="8 9">
    <name type="scientific">Chitinophaga silvisoli</name>
    <dbReference type="NCBI Taxonomy" id="2291814"/>
    <lineage>
        <taxon>Bacteria</taxon>
        <taxon>Pseudomonadati</taxon>
        <taxon>Bacteroidota</taxon>
        <taxon>Chitinophagia</taxon>
        <taxon>Chitinophagales</taxon>
        <taxon>Chitinophagaceae</taxon>
        <taxon>Chitinophaga</taxon>
    </lineage>
</organism>
<dbReference type="InterPro" id="IPR002129">
    <property type="entry name" value="PyrdxlP-dep_de-COase"/>
</dbReference>
<keyword evidence="3" id="KW-0210">Decarboxylase</keyword>
<dbReference type="SUPFAM" id="SSF53383">
    <property type="entry name" value="PLP-dependent transferases"/>
    <property type="match status" value="1"/>
</dbReference>
<evidence type="ECO:0000256" key="1">
    <source>
        <dbReference type="ARBA" id="ARBA00001933"/>
    </source>
</evidence>
<dbReference type="AlphaFoldDB" id="A0A3E1NX55"/>
<evidence type="ECO:0000256" key="2">
    <source>
        <dbReference type="ARBA" id="ARBA00009533"/>
    </source>
</evidence>
<feature type="modified residue" description="N6-(pyridoxal phosphate)lysine" evidence="6">
    <location>
        <position position="293"/>
    </location>
</feature>
<evidence type="ECO:0000313" key="8">
    <source>
        <dbReference type="EMBL" id="RFM32502.1"/>
    </source>
</evidence>
<keyword evidence="5 7" id="KW-0456">Lyase</keyword>
<sequence length="465" mass="50526">MNETLFQDLQQMDQLLQQTKDISSAFLAGIDKLPVDVAKGAFTPLSLPKQGVGASQALNIFKTRYEHMLAGNAGARYWGFVTGGATPAAIAGDWLTSVYDMNAANKDGASFYIEGETISFLRQLFGLPDAYTGVFTSGATMSNFSGLAIARQWLGNRYGTDVAQEGIAALPGIKILSCTPHSSTVKSMAMLGIGRNALVKIPSLPGRESVDLTALTAYLEAHTGEPLIFVAAAGTVNTVDFDDLQSLAVLKQQYGFYLHVDAAFGGFAACHPAYRNLLQGWEVADSITIDAHKWLNVPYDSAMIFTRHPKLQMAAFRNVGASYLPDPDEFFVYSNYTPENSRRLRALPAWHTLMAYGANGYADIVENNVRLTKKLGALIEASDTFRLLAPVNLCVACFTLNVPAGELPAAIKQFLQTMNENGKVVMTPTVYQGIPGIRAALVNWRTTAEDVDLVWEEMSQLISVH</sequence>
<evidence type="ECO:0000256" key="3">
    <source>
        <dbReference type="ARBA" id="ARBA00022793"/>
    </source>
</evidence>
<name>A0A3E1NX55_9BACT</name>
<evidence type="ECO:0000256" key="5">
    <source>
        <dbReference type="ARBA" id="ARBA00023239"/>
    </source>
</evidence>
<dbReference type="Gene3D" id="3.40.640.10">
    <property type="entry name" value="Type I PLP-dependent aspartate aminotransferase-like (Major domain)"/>
    <property type="match status" value="1"/>
</dbReference>
<proteinExistence type="inferred from homology"/>
<dbReference type="Gene3D" id="3.90.1150.10">
    <property type="entry name" value="Aspartate Aminotransferase, domain 1"/>
    <property type="match status" value="1"/>
</dbReference>
<dbReference type="InterPro" id="IPR015421">
    <property type="entry name" value="PyrdxlP-dep_Trfase_major"/>
</dbReference>
<accession>A0A3E1NX55</accession>
<dbReference type="GO" id="GO:0008483">
    <property type="term" value="F:transaminase activity"/>
    <property type="evidence" value="ECO:0007669"/>
    <property type="project" value="UniProtKB-KW"/>
</dbReference>
<evidence type="ECO:0000256" key="6">
    <source>
        <dbReference type="PIRSR" id="PIRSR602129-50"/>
    </source>
</evidence>
<dbReference type="GO" id="GO:0030170">
    <property type="term" value="F:pyridoxal phosphate binding"/>
    <property type="evidence" value="ECO:0007669"/>
    <property type="project" value="InterPro"/>
</dbReference>
<reference evidence="8 9" key="1">
    <citation type="submission" date="2018-08" db="EMBL/GenBank/DDBJ databases">
        <title>Chitinophaga sp. K20C18050901, a novel bacterium isolated from forest soil.</title>
        <authorList>
            <person name="Wang C."/>
        </authorList>
    </citation>
    <scope>NUCLEOTIDE SEQUENCE [LARGE SCALE GENOMIC DNA]</scope>
    <source>
        <strain evidence="8 9">K20C18050901</strain>
    </source>
</reference>
<comment type="cofactor">
    <cofactor evidence="1 6 7">
        <name>pyridoxal 5'-phosphate</name>
        <dbReference type="ChEBI" id="CHEBI:597326"/>
    </cofactor>
</comment>
<dbReference type="Gene3D" id="3.90.1150.170">
    <property type="match status" value="1"/>
</dbReference>
<dbReference type="EMBL" id="QTJV01000009">
    <property type="protein sequence ID" value="RFM32502.1"/>
    <property type="molecule type" value="Genomic_DNA"/>
</dbReference>
<dbReference type="Pfam" id="PF00282">
    <property type="entry name" value="Pyridoxal_deC"/>
    <property type="match status" value="1"/>
</dbReference>
<keyword evidence="8" id="KW-0808">Transferase</keyword>
<comment type="similarity">
    <text evidence="2 7">Belongs to the group II decarboxylase family.</text>
</comment>
<dbReference type="PANTHER" id="PTHR11999:SF70">
    <property type="entry name" value="MIP05841P"/>
    <property type="match status" value="1"/>
</dbReference>
<dbReference type="GO" id="GO:0016831">
    <property type="term" value="F:carboxy-lyase activity"/>
    <property type="evidence" value="ECO:0007669"/>
    <property type="project" value="UniProtKB-KW"/>
</dbReference>
<dbReference type="PANTHER" id="PTHR11999">
    <property type="entry name" value="GROUP II PYRIDOXAL-5-PHOSPHATE DECARBOXYLASE"/>
    <property type="match status" value="1"/>
</dbReference>
<evidence type="ECO:0000313" key="9">
    <source>
        <dbReference type="Proteomes" id="UP000261174"/>
    </source>
</evidence>
<dbReference type="RefSeq" id="WP_116855695.1">
    <property type="nucleotide sequence ID" value="NZ_QTJV01000009.1"/>
</dbReference>
<evidence type="ECO:0000256" key="4">
    <source>
        <dbReference type="ARBA" id="ARBA00022898"/>
    </source>
</evidence>
<keyword evidence="4 6" id="KW-0663">Pyridoxal phosphate</keyword>